<dbReference type="EMBL" id="UYRT01101561">
    <property type="protein sequence ID" value="VDN42997.1"/>
    <property type="molecule type" value="Genomic_DNA"/>
</dbReference>
<reference evidence="3" key="1">
    <citation type="submission" date="2016-06" db="UniProtKB">
        <authorList>
            <consortium name="WormBaseParasite"/>
        </authorList>
    </citation>
    <scope>IDENTIFICATION</scope>
</reference>
<protein>
    <submittedName>
        <fullName evidence="3">Cse1 domain-containing protein</fullName>
    </submittedName>
</protein>
<proteinExistence type="predicted"/>
<evidence type="ECO:0000313" key="1">
    <source>
        <dbReference type="EMBL" id="VDN42997.1"/>
    </source>
</evidence>
<evidence type="ECO:0000313" key="2">
    <source>
        <dbReference type="Proteomes" id="UP000271098"/>
    </source>
</evidence>
<dbReference type="InterPro" id="IPR033469">
    <property type="entry name" value="CYTH-like_dom_sf"/>
</dbReference>
<name>A0A183EUB6_9BILA</name>
<evidence type="ECO:0000313" key="3">
    <source>
        <dbReference type="WBParaSite" id="GPUH_0002458701-mRNA-1"/>
    </source>
</evidence>
<dbReference type="OrthoDB" id="6159137at2759"/>
<keyword evidence="2" id="KW-1185">Reference proteome</keyword>
<sequence>MSLLQCIGQLIYEEWYDVAMPELIETCSAEIENVDLVKNTLSLALGIIGSVQKKRREFWKDNIRICLDSVEQLGHFITASVSLAHFRYSFLKGEVRTSLIIAYLVLLLNEPIGHLN</sequence>
<reference evidence="1 2" key="2">
    <citation type="submission" date="2018-11" db="EMBL/GenBank/DDBJ databases">
        <authorList>
            <consortium name="Pathogen Informatics"/>
        </authorList>
    </citation>
    <scope>NUCLEOTIDE SEQUENCE [LARGE SCALE GENOMIC DNA]</scope>
</reference>
<dbReference type="WBParaSite" id="GPUH_0002458701-mRNA-1">
    <property type="protein sequence ID" value="GPUH_0002458701-mRNA-1"/>
    <property type="gene ID" value="GPUH_0002458701"/>
</dbReference>
<dbReference type="AlphaFoldDB" id="A0A183EUB6"/>
<organism evidence="3">
    <name type="scientific">Gongylonema pulchrum</name>
    <dbReference type="NCBI Taxonomy" id="637853"/>
    <lineage>
        <taxon>Eukaryota</taxon>
        <taxon>Metazoa</taxon>
        <taxon>Ecdysozoa</taxon>
        <taxon>Nematoda</taxon>
        <taxon>Chromadorea</taxon>
        <taxon>Rhabditida</taxon>
        <taxon>Spirurina</taxon>
        <taxon>Spiruromorpha</taxon>
        <taxon>Spiruroidea</taxon>
        <taxon>Gongylonematidae</taxon>
        <taxon>Gongylonema</taxon>
    </lineage>
</organism>
<accession>A0A183EUB6</accession>
<gene>
    <name evidence="1" type="ORF">GPUH_LOCUS24556</name>
</gene>
<dbReference type="SUPFAM" id="SSF55154">
    <property type="entry name" value="CYTH-like phosphatases"/>
    <property type="match status" value="1"/>
</dbReference>
<dbReference type="Gene3D" id="2.40.320.10">
    <property type="entry name" value="Hypothetical Protein Pfu-838710-001"/>
    <property type="match status" value="1"/>
</dbReference>
<dbReference type="Proteomes" id="UP000271098">
    <property type="component" value="Unassembled WGS sequence"/>
</dbReference>